<dbReference type="AlphaFoldDB" id="A0A8J8P6M0"/>
<protein>
    <submittedName>
        <fullName evidence="1">Uncharacterized protein</fullName>
    </submittedName>
</protein>
<reference evidence="1" key="1">
    <citation type="submission" date="2019-06" db="EMBL/GenBank/DDBJ databases">
        <authorList>
            <person name="Zheng W."/>
        </authorList>
    </citation>
    <scope>NUCLEOTIDE SEQUENCE</scope>
    <source>
        <strain evidence="1">QDHG01</strain>
    </source>
</reference>
<accession>A0A8J8P6M0</accession>
<organism evidence="1 2">
    <name type="scientific">Halteria grandinella</name>
    <dbReference type="NCBI Taxonomy" id="5974"/>
    <lineage>
        <taxon>Eukaryota</taxon>
        <taxon>Sar</taxon>
        <taxon>Alveolata</taxon>
        <taxon>Ciliophora</taxon>
        <taxon>Intramacronucleata</taxon>
        <taxon>Spirotrichea</taxon>
        <taxon>Stichotrichia</taxon>
        <taxon>Sporadotrichida</taxon>
        <taxon>Halteriidae</taxon>
        <taxon>Halteria</taxon>
    </lineage>
</organism>
<sequence>MLDWCSLKRAAVAVISSSGILLMRKEHLLKQLFVLEDILAYLRVLEDALLYNGSARHHMQVLLPLNFNYTKLSVDLCYLSVAAPLAAMIINSSVDSSCPPFFTMVKLCSPFFEGEPFLNTAAVLCCFHCMYFCWNWRKSKLFLESSAEWLLNCLFMPISMVACSCCCQIS</sequence>
<dbReference type="Proteomes" id="UP000785679">
    <property type="component" value="Unassembled WGS sequence"/>
</dbReference>
<proteinExistence type="predicted"/>
<evidence type="ECO:0000313" key="1">
    <source>
        <dbReference type="EMBL" id="TNV86889.1"/>
    </source>
</evidence>
<comment type="caution">
    <text evidence="1">The sequence shown here is derived from an EMBL/GenBank/DDBJ whole genome shotgun (WGS) entry which is preliminary data.</text>
</comment>
<evidence type="ECO:0000313" key="2">
    <source>
        <dbReference type="Proteomes" id="UP000785679"/>
    </source>
</evidence>
<name>A0A8J8P6M0_HALGN</name>
<keyword evidence="2" id="KW-1185">Reference proteome</keyword>
<dbReference type="EMBL" id="RRYP01000762">
    <property type="protein sequence ID" value="TNV86889.1"/>
    <property type="molecule type" value="Genomic_DNA"/>
</dbReference>
<gene>
    <name evidence="1" type="ORF">FGO68_gene16499</name>
</gene>